<organism evidence="5">
    <name type="scientific">freshwater metagenome</name>
    <dbReference type="NCBI Taxonomy" id="449393"/>
    <lineage>
        <taxon>unclassified sequences</taxon>
        <taxon>metagenomes</taxon>
        <taxon>ecological metagenomes</taxon>
    </lineage>
</organism>
<dbReference type="Gene3D" id="3.90.550.10">
    <property type="entry name" value="Spore Coat Polysaccharide Biosynthesis Protein SpsA, Chain A"/>
    <property type="match status" value="1"/>
</dbReference>
<dbReference type="FunFam" id="3.90.550.10:FF:000122">
    <property type="entry name" value="Dolichol-phosphate mannosyltransferase subunit 1"/>
    <property type="match status" value="1"/>
</dbReference>
<dbReference type="CDD" id="cd06442">
    <property type="entry name" value="DPM1_like"/>
    <property type="match status" value="1"/>
</dbReference>
<dbReference type="EMBL" id="CAFBPQ010000003">
    <property type="protein sequence ID" value="CAB5013924.1"/>
    <property type="molecule type" value="Genomic_DNA"/>
</dbReference>
<dbReference type="PANTHER" id="PTHR43398:SF1">
    <property type="entry name" value="DOLICHOL-PHOSPHATE MANNOSYLTRANSFERASE SUBUNIT 1"/>
    <property type="match status" value="1"/>
</dbReference>
<dbReference type="EMBL" id="CAFBOF010000002">
    <property type="protein sequence ID" value="CAB4968864.1"/>
    <property type="molecule type" value="Genomic_DNA"/>
</dbReference>
<name>A0A6J6R9Y6_9ZZZZ</name>
<keyword evidence="2" id="KW-0328">Glycosyltransferase</keyword>
<dbReference type="GO" id="GO:0009247">
    <property type="term" value="P:glycolipid biosynthetic process"/>
    <property type="evidence" value="ECO:0007669"/>
    <property type="project" value="TreeGrafter"/>
</dbReference>
<evidence type="ECO:0000259" key="4">
    <source>
        <dbReference type="Pfam" id="PF00535"/>
    </source>
</evidence>
<feature type="domain" description="Glycosyltransferase 2-like" evidence="4">
    <location>
        <begin position="5"/>
        <end position="170"/>
    </location>
</feature>
<protein>
    <submittedName>
        <fullName evidence="5">Unannotated protein</fullName>
    </submittedName>
</protein>
<dbReference type="EMBL" id="CAEZYK010000021">
    <property type="protein sequence ID" value="CAB4719899.1"/>
    <property type="molecule type" value="Genomic_DNA"/>
</dbReference>
<dbReference type="InterPro" id="IPR039528">
    <property type="entry name" value="DPM1-like"/>
</dbReference>
<dbReference type="GO" id="GO:0016020">
    <property type="term" value="C:membrane"/>
    <property type="evidence" value="ECO:0007669"/>
    <property type="project" value="GOC"/>
</dbReference>
<evidence type="ECO:0000313" key="5">
    <source>
        <dbReference type="EMBL" id="CAB4719899.1"/>
    </source>
</evidence>
<gene>
    <name evidence="5" type="ORF">UFOPK2683_00536</name>
    <name evidence="6" type="ORF">UFOPK3605_00286</name>
    <name evidence="7" type="ORF">UFOPK3897_00157</name>
    <name evidence="8" type="ORF">UFOPK4121_00210</name>
</gene>
<evidence type="ECO:0000256" key="2">
    <source>
        <dbReference type="ARBA" id="ARBA00022676"/>
    </source>
</evidence>
<dbReference type="Pfam" id="PF00535">
    <property type="entry name" value="Glycos_transf_2"/>
    <property type="match status" value="1"/>
</dbReference>
<sequence>MRTLVVMPTYCEAENVAEMLRKIRVAAPEVDILVVDDTSPDGTAEIVQTVSKELGNIDLLLRPIKQGLGEAYRAGFAVGIERGYERLIQIDADLSHDPVVITSLLAALDEGADMAIGSRYVPGGSIPHWPWFRRAISRWGNRYAGFVLGIKVRDATSGYRAHRSQALQKINYFETRSKGYGFQIETVYRVWRVRGTISEVPIQFTDRTRGHSKMTWGIFAEELLLVTWWGVRDRIFRRKPHYTK</sequence>
<dbReference type="SUPFAM" id="SSF53448">
    <property type="entry name" value="Nucleotide-diphospho-sugar transferases"/>
    <property type="match status" value="1"/>
</dbReference>
<proteinExistence type="inferred from homology"/>
<evidence type="ECO:0000313" key="6">
    <source>
        <dbReference type="EMBL" id="CAB4897472.1"/>
    </source>
</evidence>
<dbReference type="PANTHER" id="PTHR43398">
    <property type="entry name" value="DOLICHOL-PHOSPHATE MANNOSYLTRANSFERASE SUBUNIT 1"/>
    <property type="match status" value="1"/>
</dbReference>
<dbReference type="GO" id="GO:0004582">
    <property type="term" value="F:dolichyl-phosphate beta-D-mannosyltransferase activity"/>
    <property type="evidence" value="ECO:0007669"/>
    <property type="project" value="InterPro"/>
</dbReference>
<dbReference type="EMBL" id="CAFBMM010000005">
    <property type="protein sequence ID" value="CAB4897472.1"/>
    <property type="molecule type" value="Genomic_DNA"/>
</dbReference>
<evidence type="ECO:0000256" key="3">
    <source>
        <dbReference type="ARBA" id="ARBA00022679"/>
    </source>
</evidence>
<keyword evidence="3" id="KW-0808">Transferase</keyword>
<dbReference type="InterPro" id="IPR001173">
    <property type="entry name" value="Glyco_trans_2-like"/>
</dbReference>
<accession>A0A6J6R9Y6</accession>
<comment type="similarity">
    <text evidence="1">Belongs to the glycosyltransferase 2 family.</text>
</comment>
<reference evidence="5" key="1">
    <citation type="submission" date="2020-05" db="EMBL/GenBank/DDBJ databases">
        <authorList>
            <person name="Chiriac C."/>
            <person name="Salcher M."/>
            <person name="Ghai R."/>
            <person name="Kavagutti S V."/>
        </authorList>
    </citation>
    <scope>NUCLEOTIDE SEQUENCE</scope>
</reference>
<evidence type="ECO:0000313" key="8">
    <source>
        <dbReference type="EMBL" id="CAB5013924.1"/>
    </source>
</evidence>
<dbReference type="AlphaFoldDB" id="A0A6J6R9Y6"/>
<evidence type="ECO:0000256" key="1">
    <source>
        <dbReference type="ARBA" id="ARBA00006739"/>
    </source>
</evidence>
<dbReference type="InterPro" id="IPR029044">
    <property type="entry name" value="Nucleotide-diphossugar_trans"/>
</dbReference>
<evidence type="ECO:0000313" key="7">
    <source>
        <dbReference type="EMBL" id="CAB4968864.1"/>
    </source>
</evidence>